<keyword evidence="7 9" id="KW-0460">Magnesium</keyword>
<dbReference type="EC" id="2.5.1.15" evidence="4 9"/>
<evidence type="ECO:0000259" key="10">
    <source>
        <dbReference type="PROSITE" id="PS50972"/>
    </source>
</evidence>
<comment type="caution">
    <text evidence="11">The sequence shown here is derived from an EMBL/GenBank/DDBJ whole genome shotgun (WGS) entry which is preliminary data.</text>
</comment>
<accession>A0A7K1KLA6</accession>
<dbReference type="PROSITE" id="PS00792">
    <property type="entry name" value="DHPS_1"/>
    <property type="match status" value="1"/>
</dbReference>
<comment type="catalytic activity">
    <reaction evidence="1">
        <text>(7,8-dihydropterin-6-yl)methyl diphosphate + 4-aminobenzoate = 7,8-dihydropteroate + diphosphate</text>
        <dbReference type="Rhea" id="RHEA:19949"/>
        <dbReference type="ChEBI" id="CHEBI:17836"/>
        <dbReference type="ChEBI" id="CHEBI:17839"/>
        <dbReference type="ChEBI" id="CHEBI:33019"/>
        <dbReference type="ChEBI" id="CHEBI:72950"/>
        <dbReference type="EC" id="2.5.1.15"/>
    </reaction>
</comment>
<keyword evidence="12" id="KW-1185">Reference proteome</keyword>
<comment type="function">
    <text evidence="9">Catalyzes the condensation of para-aminobenzoate (pABA) with 6-hydroxymethyl-7,8-dihydropterin diphosphate (DHPt-PP) to form 7,8-dihydropteroate (H2Pte), the immediate precursor of folate derivatives.</text>
</comment>
<keyword evidence="5 9" id="KW-0808">Transferase</keyword>
<dbReference type="SUPFAM" id="SSF51717">
    <property type="entry name" value="Dihydropteroate synthetase-like"/>
    <property type="match status" value="1"/>
</dbReference>
<evidence type="ECO:0000256" key="4">
    <source>
        <dbReference type="ARBA" id="ARBA00012458"/>
    </source>
</evidence>
<feature type="domain" description="Pterin-binding" evidence="10">
    <location>
        <begin position="19"/>
        <end position="278"/>
    </location>
</feature>
<name>A0A7K1KLA6_9BACT</name>
<evidence type="ECO:0000256" key="1">
    <source>
        <dbReference type="ARBA" id="ARBA00000012"/>
    </source>
</evidence>
<protein>
    <recommendedName>
        <fullName evidence="4 9">Dihydropteroate synthase</fullName>
        <shortName evidence="9">DHPS</shortName>
        <ecNumber evidence="4 9">2.5.1.15</ecNumber>
    </recommendedName>
    <alternativeName>
        <fullName evidence="9">Dihydropteroate pyrophosphorylase</fullName>
    </alternativeName>
</protein>
<evidence type="ECO:0000313" key="12">
    <source>
        <dbReference type="Proteomes" id="UP000461162"/>
    </source>
</evidence>
<dbReference type="AlphaFoldDB" id="A0A7K1KLA6"/>
<dbReference type="GO" id="GO:0046656">
    <property type="term" value="P:folic acid biosynthetic process"/>
    <property type="evidence" value="ECO:0007669"/>
    <property type="project" value="UniProtKB-KW"/>
</dbReference>
<dbReference type="PANTHER" id="PTHR20941">
    <property type="entry name" value="FOLATE SYNTHESIS PROTEINS"/>
    <property type="match status" value="1"/>
</dbReference>
<dbReference type="PANTHER" id="PTHR20941:SF1">
    <property type="entry name" value="FOLIC ACID SYNTHESIS PROTEIN FOL1"/>
    <property type="match status" value="1"/>
</dbReference>
<dbReference type="PROSITE" id="PS00793">
    <property type="entry name" value="DHPS_2"/>
    <property type="match status" value="1"/>
</dbReference>
<gene>
    <name evidence="11" type="primary">folP</name>
    <name evidence="11" type="ORF">GKC30_04365</name>
</gene>
<dbReference type="InterPro" id="IPR000489">
    <property type="entry name" value="Pterin-binding_dom"/>
</dbReference>
<dbReference type="GO" id="GO:0004156">
    <property type="term" value="F:dihydropteroate synthase activity"/>
    <property type="evidence" value="ECO:0007669"/>
    <property type="project" value="UniProtKB-EC"/>
</dbReference>
<dbReference type="EMBL" id="WODC01000002">
    <property type="protein sequence ID" value="MUM76864.1"/>
    <property type="molecule type" value="Genomic_DNA"/>
</dbReference>
<comment type="similarity">
    <text evidence="9">Belongs to the DHPS family.</text>
</comment>
<dbReference type="PROSITE" id="PS50972">
    <property type="entry name" value="PTERIN_BINDING"/>
    <property type="match status" value="1"/>
</dbReference>
<keyword evidence="6 9" id="KW-0479">Metal-binding</keyword>
<evidence type="ECO:0000256" key="5">
    <source>
        <dbReference type="ARBA" id="ARBA00022679"/>
    </source>
</evidence>
<organism evidence="11 12">
    <name type="scientific">Pseudodesulfovibrio alkaliphilus</name>
    <dbReference type="NCBI Taxonomy" id="2661613"/>
    <lineage>
        <taxon>Bacteria</taxon>
        <taxon>Pseudomonadati</taxon>
        <taxon>Thermodesulfobacteriota</taxon>
        <taxon>Desulfovibrionia</taxon>
        <taxon>Desulfovibrionales</taxon>
        <taxon>Desulfovibrionaceae</taxon>
    </lineage>
</organism>
<dbReference type="Gene3D" id="3.20.20.20">
    <property type="entry name" value="Dihydropteroate synthase-like"/>
    <property type="match status" value="1"/>
</dbReference>
<proteinExistence type="inferred from homology"/>
<dbReference type="NCBIfam" id="TIGR01496">
    <property type="entry name" value="DHPS"/>
    <property type="match status" value="1"/>
</dbReference>
<dbReference type="GO" id="GO:0046654">
    <property type="term" value="P:tetrahydrofolate biosynthetic process"/>
    <property type="evidence" value="ECO:0007669"/>
    <property type="project" value="UniProtKB-UniPathway"/>
</dbReference>
<comment type="cofactor">
    <cofactor evidence="2 9">
        <name>Mg(2+)</name>
        <dbReference type="ChEBI" id="CHEBI:18420"/>
    </cofactor>
</comment>
<dbReference type="InterPro" id="IPR006390">
    <property type="entry name" value="DHP_synth_dom"/>
</dbReference>
<dbReference type="InterPro" id="IPR045031">
    <property type="entry name" value="DHP_synth-like"/>
</dbReference>
<dbReference type="InterPro" id="IPR011005">
    <property type="entry name" value="Dihydropteroate_synth-like_sf"/>
</dbReference>
<dbReference type="CDD" id="cd00739">
    <property type="entry name" value="DHPS"/>
    <property type="match status" value="1"/>
</dbReference>
<keyword evidence="8 9" id="KW-0289">Folate biosynthesis</keyword>
<dbReference type="GO" id="GO:0005829">
    <property type="term" value="C:cytosol"/>
    <property type="evidence" value="ECO:0007669"/>
    <property type="project" value="TreeGrafter"/>
</dbReference>
<evidence type="ECO:0000256" key="7">
    <source>
        <dbReference type="ARBA" id="ARBA00022842"/>
    </source>
</evidence>
<dbReference type="UniPathway" id="UPA00077">
    <property type="reaction ID" value="UER00156"/>
</dbReference>
<evidence type="ECO:0000313" key="11">
    <source>
        <dbReference type="EMBL" id="MUM76864.1"/>
    </source>
</evidence>
<dbReference type="Proteomes" id="UP000461162">
    <property type="component" value="Unassembled WGS sequence"/>
</dbReference>
<evidence type="ECO:0000256" key="9">
    <source>
        <dbReference type="RuleBase" id="RU361205"/>
    </source>
</evidence>
<evidence type="ECO:0000256" key="2">
    <source>
        <dbReference type="ARBA" id="ARBA00001946"/>
    </source>
</evidence>
<dbReference type="GO" id="GO:0046872">
    <property type="term" value="F:metal ion binding"/>
    <property type="evidence" value="ECO:0007669"/>
    <property type="project" value="UniProtKB-KW"/>
</dbReference>
<reference evidence="11 12" key="1">
    <citation type="submission" date="2019-11" db="EMBL/GenBank/DDBJ databases">
        <title>Pseudodesulfovibrio alkaliphilus, sp. nov., an alkaliphilic sulfate-reducing bacteria from mud volcano of Taman peninsula, Russia.</title>
        <authorList>
            <person name="Frolova A."/>
            <person name="Merkel A.Y."/>
            <person name="Slobodkin A.I."/>
        </authorList>
    </citation>
    <scope>NUCLEOTIDE SEQUENCE [LARGE SCALE GENOMIC DNA]</scope>
    <source>
        <strain evidence="11 12">F-1</strain>
    </source>
</reference>
<evidence type="ECO:0000256" key="3">
    <source>
        <dbReference type="ARBA" id="ARBA00004763"/>
    </source>
</evidence>
<evidence type="ECO:0000256" key="8">
    <source>
        <dbReference type="ARBA" id="ARBA00022909"/>
    </source>
</evidence>
<dbReference type="Pfam" id="PF00809">
    <property type="entry name" value="Pterin_bind"/>
    <property type="match status" value="1"/>
</dbReference>
<sequence length="284" mass="30472">MRDTTWTVKGGRVLGPAPFFIAGIVNATPDSFYDGGAHFDADRAVAHGLKLAAEGAHILDVGGESTRPYADHVSVLDELGRVLPVIETLVASKGLSGGTGPVVSVDTYKAEVAARALEAGAVILNDVSAFSFDPGLGDVIAQYRPGYVLMHSLGRPGTMQDTPRYADVVEDIMAFFEKRLERLDLLGLPLNRVVLDPGIGFGKTLEHNLAILRNIERFLTFGLPLYLGLSNKSLWQGLLGLPVDKRHNATQAATALMAARGVAIHRVHEVESTRQTLTIVQEIA</sequence>
<comment type="pathway">
    <text evidence="3 9">Cofactor biosynthesis; tetrahydrofolate biosynthesis; 7,8-dihydrofolate from 2-amino-4-hydroxy-6-hydroxymethyl-7,8-dihydropteridine diphosphate and 4-aminobenzoate: step 1/2.</text>
</comment>
<evidence type="ECO:0000256" key="6">
    <source>
        <dbReference type="ARBA" id="ARBA00022723"/>
    </source>
</evidence>